<evidence type="ECO:0000313" key="5">
    <source>
        <dbReference type="EMBL" id="PPQ85391.1"/>
    </source>
</evidence>
<dbReference type="AlphaFoldDB" id="A0A409X3R1"/>
<dbReference type="Proteomes" id="UP000283269">
    <property type="component" value="Unassembled WGS sequence"/>
</dbReference>
<dbReference type="SUPFAM" id="SSF47027">
    <property type="entry name" value="Acyl-CoA binding protein"/>
    <property type="match status" value="1"/>
</dbReference>
<keyword evidence="3" id="KW-0732">Signal</keyword>
<comment type="caution">
    <text evidence="5">The sequence shown here is derived from an EMBL/GenBank/DDBJ whole genome shotgun (WGS) entry which is preliminary data.</text>
</comment>
<dbReference type="Pfam" id="PF00887">
    <property type="entry name" value="ACBP"/>
    <property type="match status" value="1"/>
</dbReference>
<proteinExistence type="inferred from homology"/>
<dbReference type="EMBL" id="NHYD01002722">
    <property type="protein sequence ID" value="PPQ85391.1"/>
    <property type="molecule type" value="Genomic_DNA"/>
</dbReference>
<dbReference type="GO" id="GO:0000062">
    <property type="term" value="F:fatty-acyl-CoA binding"/>
    <property type="evidence" value="ECO:0007669"/>
    <property type="project" value="InterPro"/>
</dbReference>
<comment type="similarity">
    <text evidence="1">Belongs to the ACBP family.</text>
</comment>
<evidence type="ECO:0000313" key="6">
    <source>
        <dbReference type="Proteomes" id="UP000283269"/>
    </source>
</evidence>
<evidence type="ECO:0000259" key="4">
    <source>
        <dbReference type="PROSITE" id="PS51228"/>
    </source>
</evidence>
<feature type="chain" id="PRO_5019456528" description="ACB domain-containing protein" evidence="3">
    <location>
        <begin position="23"/>
        <end position="194"/>
    </location>
</feature>
<organism evidence="5 6">
    <name type="scientific">Psilocybe cyanescens</name>
    <dbReference type="NCBI Taxonomy" id="93625"/>
    <lineage>
        <taxon>Eukaryota</taxon>
        <taxon>Fungi</taxon>
        <taxon>Dikarya</taxon>
        <taxon>Basidiomycota</taxon>
        <taxon>Agaricomycotina</taxon>
        <taxon>Agaricomycetes</taxon>
        <taxon>Agaricomycetidae</taxon>
        <taxon>Agaricales</taxon>
        <taxon>Agaricineae</taxon>
        <taxon>Strophariaceae</taxon>
        <taxon>Psilocybe</taxon>
    </lineage>
</organism>
<feature type="domain" description="ACB" evidence="4">
    <location>
        <begin position="95"/>
        <end position="184"/>
    </location>
</feature>
<dbReference type="PANTHER" id="PTHR23310">
    <property type="entry name" value="ACYL-COA-BINDING PROTEIN, ACBP"/>
    <property type="match status" value="1"/>
</dbReference>
<keyword evidence="6" id="KW-1185">Reference proteome</keyword>
<dbReference type="InterPro" id="IPR014352">
    <property type="entry name" value="FERM/acyl-CoA-bd_prot_sf"/>
</dbReference>
<dbReference type="FunCoup" id="A0A409X3R1">
    <property type="interactions" value="123"/>
</dbReference>
<evidence type="ECO:0000256" key="3">
    <source>
        <dbReference type="SAM" id="SignalP"/>
    </source>
</evidence>
<protein>
    <recommendedName>
        <fullName evidence="4">ACB domain-containing protein</fullName>
    </recommendedName>
</protein>
<evidence type="ECO:0000256" key="2">
    <source>
        <dbReference type="ARBA" id="ARBA00023121"/>
    </source>
</evidence>
<dbReference type="InParanoid" id="A0A409X3R1"/>
<dbReference type="PRINTS" id="PR00689">
    <property type="entry name" value="ACOABINDINGP"/>
</dbReference>
<accession>A0A409X3R1</accession>
<sequence length="194" mass="22183">MKVTTLLPYFSLFAGLSLLVQAQVDYNEYESYDARNYVDELAERDYFDELTARDLIMDYDIRSELIAELKTRELVEKLQNRLDRKTNLHKRGKGVATKFHKAVSIVSTLPKHGSVQISQADQLFFYKYYMQATVGDNNAHRPAAADFAGRAKWDAWHSVHSVSKEEAEKQYVNKALAILQAAGDKKHVEEIHAA</sequence>
<dbReference type="GO" id="GO:0006631">
    <property type="term" value="P:fatty acid metabolic process"/>
    <property type="evidence" value="ECO:0007669"/>
    <property type="project" value="TreeGrafter"/>
</dbReference>
<reference evidence="5 6" key="1">
    <citation type="journal article" date="2018" name="Evol. Lett.">
        <title>Horizontal gene cluster transfer increased hallucinogenic mushroom diversity.</title>
        <authorList>
            <person name="Reynolds H.T."/>
            <person name="Vijayakumar V."/>
            <person name="Gluck-Thaler E."/>
            <person name="Korotkin H.B."/>
            <person name="Matheny P.B."/>
            <person name="Slot J.C."/>
        </authorList>
    </citation>
    <scope>NUCLEOTIDE SEQUENCE [LARGE SCALE GENOMIC DNA]</scope>
    <source>
        <strain evidence="5 6">2631</strain>
    </source>
</reference>
<dbReference type="PROSITE" id="PS51228">
    <property type="entry name" value="ACB_2"/>
    <property type="match status" value="1"/>
</dbReference>
<dbReference type="InterPro" id="IPR000582">
    <property type="entry name" value="Acyl-CoA-binding_protein"/>
</dbReference>
<dbReference type="PANTHER" id="PTHR23310:SF62">
    <property type="entry name" value="ACYL-COA BINDING PROTEIN 1, ISOFORM A"/>
    <property type="match status" value="1"/>
</dbReference>
<dbReference type="OrthoDB" id="346910at2759"/>
<gene>
    <name evidence="5" type="ORF">CVT25_006422</name>
</gene>
<dbReference type="STRING" id="93625.A0A409X3R1"/>
<name>A0A409X3R1_PSICY</name>
<dbReference type="Gene3D" id="1.20.80.10">
    <property type="match status" value="1"/>
</dbReference>
<dbReference type="InterPro" id="IPR035984">
    <property type="entry name" value="Acyl-CoA-binding_sf"/>
</dbReference>
<evidence type="ECO:0000256" key="1">
    <source>
        <dbReference type="ARBA" id="ARBA00005567"/>
    </source>
</evidence>
<keyword evidence="2" id="KW-0446">Lipid-binding</keyword>
<feature type="signal peptide" evidence="3">
    <location>
        <begin position="1"/>
        <end position="22"/>
    </location>
</feature>